<evidence type="ECO:0000313" key="2">
    <source>
        <dbReference type="Proteomes" id="UP000325433"/>
    </source>
</evidence>
<proteinExistence type="predicted"/>
<dbReference type="Proteomes" id="UP000325433">
    <property type="component" value="Unassembled WGS sequence"/>
</dbReference>
<sequence length="73" mass="8384">MLRQVFKQDISCRLDAHFMNTALLSWTRSVIRSKACIVLVFVLGLWKAGGGTNTRGSRDMTWSLQLQAHYREL</sequence>
<dbReference type="EMBL" id="ML738308">
    <property type="protein sequence ID" value="KAE8316240.1"/>
    <property type="molecule type" value="Genomic_DNA"/>
</dbReference>
<gene>
    <name evidence="1" type="ORF">BDV41DRAFT_529392</name>
</gene>
<organism evidence="1 2">
    <name type="scientific">Aspergillus transmontanensis</name>
    <dbReference type="NCBI Taxonomy" id="1034304"/>
    <lineage>
        <taxon>Eukaryota</taxon>
        <taxon>Fungi</taxon>
        <taxon>Dikarya</taxon>
        <taxon>Ascomycota</taxon>
        <taxon>Pezizomycotina</taxon>
        <taxon>Eurotiomycetes</taxon>
        <taxon>Eurotiomycetidae</taxon>
        <taxon>Eurotiales</taxon>
        <taxon>Aspergillaceae</taxon>
        <taxon>Aspergillus</taxon>
        <taxon>Aspergillus subgen. Circumdati</taxon>
    </lineage>
</organism>
<reference evidence="2" key="1">
    <citation type="submission" date="2019-04" db="EMBL/GenBank/DDBJ databases">
        <title>Friends and foes A comparative genomics studyof 23 Aspergillus species from section Flavi.</title>
        <authorList>
            <consortium name="DOE Joint Genome Institute"/>
            <person name="Kjaerbolling I."/>
            <person name="Vesth T."/>
            <person name="Frisvad J.C."/>
            <person name="Nybo J.L."/>
            <person name="Theobald S."/>
            <person name="Kildgaard S."/>
            <person name="Isbrandt T."/>
            <person name="Kuo A."/>
            <person name="Sato A."/>
            <person name="Lyhne E.K."/>
            <person name="Kogle M.E."/>
            <person name="Wiebenga A."/>
            <person name="Kun R.S."/>
            <person name="Lubbers R.J."/>
            <person name="Makela M.R."/>
            <person name="Barry K."/>
            <person name="Chovatia M."/>
            <person name="Clum A."/>
            <person name="Daum C."/>
            <person name="Haridas S."/>
            <person name="He G."/>
            <person name="LaButti K."/>
            <person name="Lipzen A."/>
            <person name="Mondo S."/>
            <person name="Riley R."/>
            <person name="Salamov A."/>
            <person name="Simmons B.A."/>
            <person name="Magnuson J.K."/>
            <person name="Henrissat B."/>
            <person name="Mortensen U.H."/>
            <person name="Larsen T.O."/>
            <person name="Devries R.P."/>
            <person name="Grigoriev I.V."/>
            <person name="Machida M."/>
            <person name="Baker S.E."/>
            <person name="Andersen M.R."/>
        </authorList>
    </citation>
    <scope>NUCLEOTIDE SEQUENCE [LARGE SCALE GENOMIC DNA]</scope>
    <source>
        <strain evidence="2">CBS 130015</strain>
    </source>
</reference>
<keyword evidence="2" id="KW-1185">Reference proteome</keyword>
<dbReference type="AlphaFoldDB" id="A0A5N6W9Z1"/>
<accession>A0A5N6W9Z1</accession>
<protein>
    <submittedName>
        <fullName evidence="1">Uncharacterized protein</fullName>
    </submittedName>
</protein>
<evidence type="ECO:0000313" key="1">
    <source>
        <dbReference type="EMBL" id="KAE8316240.1"/>
    </source>
</evidence>
<name>A0A5N6W9Z1_9EURO</name>